<accession>A0A370C6K5</accession>
<evidence type="ECO:0000313" key="2">
    <source>
        <dbReference type="EMBL" id="RDH23467.1"/>
    </source>
</evidence>
<dbReference type="VEuPathDB" id="FungiDB:M747DRAFT_151123"/>
<dbReference type="AlphaFoldDB" id="A0A370C6K5"/>
<organism evidence="2 3">
    <name type="scientific">Aspergillus niger ATCC 13496</name>
    <dbReference type="NCBI Taxonomy" id="1353008"/>
    <lineage>
        <taxon>Eukaryota</taxon>
        <taxon>Fungi</taxon>
        <taxon>Dikarya</taxon>
        <taxon>Ascomycota</taxon>
        <taxon>Pezizomycotina</taxon>
        <taxon>Eurotiomycetes</taxon>
        <taxon>Eurotiomycetidae</taxon>
        <taxon>Eurotiales</taxon>
        <taxon>Aspergillaceae</taxon>
        <taxon>Aspergillus</taxon>
        <taxon>Aspergillus subgen. Circumdati</taxon>
    </lineage>
</organism>
<feature type="compositionally biased region" description="Basic and acidic residues" evidence="1">
    <location>
        <begin position="43"/>
        <end position="68"/>
    </location>
</feature>
<reference evidence="2 3" key="1">
    <citation type="submission" date="2018-07" db="EMBL/GenBank/DDBJ databases">
        <title>Section-level genome sequencing of Aspergillus section Nigri to investigate inter- and intra-species variation.</title>
        <authorList>
            <consortium name="DOE Joint Genome Institute"/>
            <person name="Vesth T.C."/>
            <person name="Nybo J.L."/>
            <person name="Theobald S."/>
            <person name="Frisvad J.C."/>
            <person name="Larsen T.O."/>
            <person name="Nielsen K.F."/>
            <person name="Hoof J.B."/>
            <person name="Brandl J."/>
            <person name="Salamov A."/>
            <person name="Riley R."/>
            <person name="Gladden J.M."/>
            <person name="Phatale P."/>
            <person name="Nielsen M.T."/>
            <person name="Lyhne E.K."/>
            <person name="Kogle M.E."/>
            <person name="Strasser K."/>
            <person name="McDonnell E."/>
            <person name="Barry K."/>
            <person name="Clum A."/>
            <person name="Chen C."/>
            <person name="Nolan M."/>
            <person name="Sandor L."/>
            <person name="Kuo A."/>
            <person name="Lipzen A."/>
            <person name="Hainaut M."/>
            <person name="Drula E."/>
            <person name="Tsang A."/>
            <person name="Magnuson J.K."/>
            <person name="Henrissat B."/>
            <person name="Wiebenga A."/>
            <person name="Simmons B.A."/>
            <person name="Makela M.R."/>
            <person name="De vries R.P."/>
            <person name="Grigoriev I.V."/>
            <person name="Mortensen U.H."/>
            <person name="Baker S.E."/>
            <person name="Andersen M.R."/>
        </authorList>
    </citation>
    <scope>NUCLEOTIDE SEQUENCE [LARGE SCALE GENOMIC DNA]</scope>
    <source>
        <strain evidence="2 3">ATCC 13496</strain>
    </source>
</reference>
<dbReference type="EMBL" id="KZ851904">
    <property type="protein sequence ID" value="RDH23467.1"/>
    <property type="molecule type" value="Genomic_DNA"/>
</dbReference>
<gene>
    <name evidence="2" type="ORF">M747DRAFT_151123</name>
</gene>
<protein>
    <submittedName>
        <fullName evidence="2">Uncharacterized protein</fullName>
    </submittedName>
</protein>
<proteinExistence type="predicted"/>
<evidence type="ECO:0000256" key="1">
    <source>
        <dbReference type="SAM" id="MobiDB-lite"/>
    </source>
</evidence>
<feature type="region of interest" description="Disordered" evidence="1">
    <location>
        <begin position="1"/>
        <end position="68"/>
    </location>
</feature>
<sequence length="106" mass="12279">MAGSKNMEASQATVARQPEWNRVQVQSRREGMAAELPSRAAGLRREDRERMTERERERKREREEGGWDEWKGRTGTRLVCFACMYLESVQGEVTRGRIISDGYLSI</sequence>
<dbReference type="Proteomes" id="UP000253845">
    <property type="component" value="Unassembled WGS sequence"/>
</dbReference>
<evidence type="ECO:0000313" key="3">
    <source>
        <dbReference type="Proteomes" id="UP000253845"/>
    </source>
</evidence>
<name>A0A370C6K5_ASPNG</name>